<keyword evidence="7" id="KW-0807">Transducer</keyword>
<evidence type="ECO:0000259" key="10">
    <source>
        <dbReference type="PROSITE" id="PS50262"/>
    </source>
</evidence>
<evidence type="ECO:0000256" key="9">
    <source>
        <dbReference type="SAM" id="Phobius"/>
    </source>
</evidence>
<protein>
    <recommendedName>
        <fullName evidence="10">G-protein coupled receptors family 1 profile domain-containing protein</fullName>
    </recommendedName>
</protein>
<evidence type="ECO:0000256" key="4">
    <source>
        <dbReference type="ARBA" id="ARBA00023040"/>
    </source>
</evidence>
<keyword evidence="5 9" id="KW-0472">Membrane</keyword>
<keyword evidence="6" id="KW-0675">Receptor</keyword>
<feature type="region of interest" description="Disordered" evidence="8">
    <location>
        <begin position="299"/>
        <end position="341"/>
    </location>
</feature>
<comment type="subcellular location">
    <subcellularLocation>
        <location evidence="1">Membrane</location>
        <topology evidence="1">Multi-pass membrane protein</topology>
    </subcellularLocation>
</comment>
<dbReference type="Proteomes" id="UP001164746">
    <property type="component" value="Chromosome 15"/>
</dbReference>
<keyword evidence="3 9" id="KW-1133">Transmembrane helix</keyword>
<evidence type="ECO:0000256" key="2">
    <source>
        <dbReference type="ARBA" id="ARBA00022692"/>
    </source>
</evidence>
<evidence type="ECO:0000256" key="6">
    <source>
        <dbReference type="ARBA" id="ARBA00023170"/>
    </source>
</evidence>
<accession>A0ABY7FZ78</accession>
<dbReference type="PANTHER" id="PTHR24243:SF230">
    <property type="entry name" value="G-PROTEIN COUPLED RECEPTORS FAMILY 1 PROFILE DOMAIN-CONTAINING PROTEIN"/>
    <property type="match status" value="1"/>
</dbReference>
<feature type="compositionally biased region" description="Basic and acidic residues" evidence="8">
    <location>
        <begin position="299"/>
        <end position="317"/>
    </location>
</feature>
<proteinExistence type="predicted"/>
<dbReference type="Pfam" id="PF00001">
    <property type="entry name" value="7tm_1"/>
    <property type="match status" value="1"/>
</dbReference>
<evidence type="ECO:0000256" key="5">
    <source>
        <dbReference type="ARBA" id="ARBA00023136"/>
    </source>
</evidence>
<evidence type="ECO:0000313" key="12">
    <source>
        <dbReference type="Proteomes" id="UP001164746"/>
    </source>
</evidence>
<evidence type="ECO:0000256" key="3">
    <source>
        <dbReference type="ARBA" id="ARBA00022989"/>
    </source>
</evidence>
<sequence length="341" mass="39081">MSNEDHIIPKEAEDENYEGDEINPSLFLFAKYITIYLQPVICTAGLLGNFISFCVFLSKGMRKISSNLYLAGNFLSVWLIVCITVENYIVTFHLSKAVIYCTVFRAKLVIGLLITYSVILYCGQFWTTSAIEVSENYTMCTEVNKYAQLNRIYSFWDTITTMVLPITITSVLIVAILSKNLCVSKTIDGRDSSIYRRLSKKQKCLVRITRVLLAISLTFVILSGPTHANKLRHLILTELNGAQRPYTLSDRILQQIFQIIYYLSSCLNIVYYLTWSHNFRKEIRRLLCLKPENSNREIRGIEMRSKTKSNNEPKQMENDAGNGHQTIVDKSTNPKSQITML</sequence>
<evidence type="ECO:0000256" key="8">
    <source>
        <dbReference type="SAM" id="MobiDB-lite"/>
    </source>
</evidence>
<feature type="transmembrane region" description="Helical" evidence="9">
    <location>
        <begin position="35"/>
        <end position="56"/>
    </location>
</feature>
<feature type="compositionally biased region" description="Polar residues" evidence="8">
    <location>
        <begin position="323"/>
        <end position="341"/>
    </location>
</feature>
<dbReference type="SUPFAM" id="SSF81321">
    <property type="entry name" value="Family A G protein-coupled receptor-like"/>
    <property type="match status" value="1"/>
</dbReference>
<keyword evidence="2 9" id="KW-0812">Transmembrane</keyword>
<evidence type="ECO:0000256" key="7">
    <source>
        <dbReference type="ARBA" id="ARBA00023224"/>
    </source>
</evidence>
<dbReference type="InterPro" id="IPR000276">
    <property type="entry name" value="GPCR_Rhodpsn"/>
</dbReference>
<dbReference type="InterPro" id="IPR017452">
    <property type="entry name" value="GPCR_Rhodpsn_7TM"/>
</dbReference>
<dbReference type="PANTHER" id="PTHR24243">
    <property type="entry name" value="G-PROTEIN COUPLED RECEPTOR"/>
    <property type="match status" value="1"/>
</dbReference>
<reference evidence="11" key="1">
    <citation type="submission" date="2022-11" db="EMBL/GenBank/DDBJ databases">
        <title>Centuries of genome instability and evolution in soft-shell clam transmissible cancer (bioRxiv).</title>
        <authorList>
            <person name="Hart S.F.M."/>
            <person name="Yonemitsu M.A."/>
            <person name="Giersch R.M."/>
            <person name="Beal B.F."/>
            <person name="Arriagada G."/>
            <person name="Davis B.W."/>
            <person name="Ostrander E.A."/>
            <person name="Goff S.P."/>
            <person name="Metzger M.J."/>
        </authorList>
    </citation>
    <scope>NUCLEOTIDE SEQUENCE</scope>
    <source>
        <strain evidence="11">MELC-2E11</strain>
        <tissue evidence="11">Siphon/mantle</tissue>
    </source>
</reference>
<feature type="domain" description="G-protein coupled receptors family 1 profile" evidence="10">
    <location>
        <begin position="74"/>
        <end position="272"/>
    </location>
</feature>
<dbReference type="PRINTS" id="PR00237">
    <property type="entry name" value="GPCRRHODOPSN"/>
</dbReference>
<dbReference type="Gene3D" id="1.20.1070.10">
    <property type="entry name" value="Rhodopsin 7-helix transmembrane proteins"/>
    <property type="match status" value="1"/>
</dbReference>
<name>A0ABY7FZ78_MYAAR</name>
<evidence type="ECO:0000313" key="11">
    <source>
        <dbReference type="EMBL" id="WAR27487.1"/>
    </source>
</evidence>
<keyword evidence="12" id="KW-1185">Reference proteome</keyword>
<feature type="transmembrane region" description="Helical" evidence="9">
    <location>
        <begin position="162"/>
        <end position="183"/>
    </location>
</feature>
<keyword evidence="4" id="KW-0297">G-protein coupled receptor</keyword>
<feature type="transmembrane region" description="Helical" evidence="9">
    <location>
        <begin position="256"/>
        <end position="275"/>
    </location>
</feature>
<feature type="transmembrane region" description="Helical" evidence="9">
    <location>
        <begin position="68"/>
        <end position="90"/>
    </location>
</feature>
<feature type="transmembrane region" description="Helical" evidence="9">
    <location>
        <begin position="204"/>
        <end position="224"/>
    </location>
</feature>
<gene>
    <name evidence="11" type="ORF">MAR_013191</name>
</gene>
<dbReference type="EMBL" id="CP111026">
    <property type="protein sequence ID" value="WAR27487.1"/>
    <property type="molecule type" value="Genomic_DNA"/>
</dbReference>
<evidence type="ECO:0000256" key="1">
    <source>
        <dbReference type="ARBA" id="ARBA00004141"/>
    </source>
</evidence>
<organism evidence="11 12">
    <name type="scientific">Mya arenaria</name>
    <name type="common">Soft-shell clam</name>
    <dbReference type="NCBI Taxonomy" id="6604"/>
    <lineage>
        <taxon>Eukaryota</taxon>
        <taxon>Metazoa</taxon>
        <taxon>Spiralia</taxon>
        <taxon>Lophotrochozoa</taxon>
        <taxon>Mollusca</taxon>
        <taxon>Bivalvia</taxon>
        <taxon>Autobranchia</taxon>
        <taxon>Heteroconchia</taxon>
        <taxon>Euheterodonta</taxon>
        <taxon>Imparidentia</taxon>
        <taxon>Neoheterodontei</taxon>
        <taxon>Myida</taxon>
        <taxon>Myoidea</taxon>
        <taxon>Myidae</taxon>
        <taxon>Mya</taxon>
    </lineage>
</organism>
<dbReference type="PROSITE" id="PS50262">
    <property type="entry name" value="G_PROTEIN_RECEP_F1_2"/>
    <property type="match status" value="1"/>
</dbReference>